<comment type="caution">
    <text evidence="1">The sequence shown here is derived from an EMBL/GenBank/DDBJ whole genome shotgun (WGS) entry which is preliminary data.</text>
</comment>
<organism evidence="1 2">
    <name type="scientific">Streptomyces calidiresistens</name>
    <dbReference type="NCBI Taxonomy" id="1485586"/>
    <lineage>
        <taxon>Bacteria</taxon>
        <taxon>Bacillati</taxon>
        <taxon>Actinomycetota</taxon>
        <taxon>Actinomycetes</taxon>
        <taxon>Kitasatosporales</taxon>
        <taxon>Streptomycetaceae</taxon>
        <taxon>Streptomyces</taxon>
    </lineage>
</organism>
<name>A0A7W3T525_9ACTN</name>
<dbReference type="RefSeq" id="WP_182606499.1">
    <property type="nucleotide sequence ID" value="NZ_VKHS01000416.1"/>
</dbReference>
<dbReference type="AlphaFoldDB" id="A0A7W3T525"/>
<dbReference type="Pfam" id="PF06841">
    <property type="entry name" value="Phage_T4_gp19"/>
    <property type="match status" value="1"/>
</dbReference>
<dbReference type="InterPro" id="IPR010667">
    <property type="entry name" value="Phage_T4_Gp19"/>
</dbReference>
<dbReference type="NCBIfam" id="TIGR02241">
    <property type="entry name" value="conserved hypothetical phage tail region protein"/>
    <property type="match status" value="1"/>
</dbReference>
<keyword evidence="2" id="KW-1185">Reference proteome</keyword>
<dbReference type="PANTHER" id="PTHR38009:SF1">
    <property type="entry name" value="CONSERVED HYPOTHETICAL PHAGE TAIL PROTEIN"/>
    <property type="match status" value="1"/>
</dbReference>
<reference evidence="2" key="1">
    <citation type="submission" date="2019-10" db="EMBL/GenBank/DDBJ databases">
        <title>Streptomyces sp. nov., a novel actinobacterium isolated from alkaline environment.</title>
        <authorList>
            <person name="Golinska P."/>
        </authorList>
    </citation>
    <scope>NUCLEOTIDE SEQUENCE [LARGE SCALE GENOMIC DNA]</scope>
    <source>
        <strain evidence="2">DSM 42108</strain>
    </source>
</reference>
<sequence length="148" mass="16082">MALEQGDALTVHNFGIQIDGILVDTIHEISDFTYELEVITYTQNTADGGAPLTKNMPGIAKGGSLSVVYGANTDKVFTDWVSDSIAGDMGQARKDASVILMDYQRNPVRRYNLRNAWCHKVAPSSLTAGDASPLTETVTITFEELVIE</sequence>
<evidence type="ECO:0000313" key="2">
    <source>
        <dbReference type="Proteomes" id="UP000530234"/>
    </source>
</evidence>
<dbReference type="Proteomes" id="UP000530234">
    <property type="component" value="Unassembled WGS sequence"/>
</dbReference>
<dbReference type="GO" id="GO:0005198">
    <property type="term" value="F:structural molecule activity"/>
    <property type="evidence" value="ECO:0007669"/>
    <property type="project" value="InterPro"/>
</dbReference>
<gene>
    <name evidence="1" type="ORF">FOE67_16450</name>
</gene>
<proteinExistence type="predicted"/>
<dbReference type="InterPro" id="IPR011747">
    <property type="entry name" value="CHP02241"/>
</dbReference>
<dbReference type="PANTHER" id="PTHR38009">
    <property type="entry name" value="CONSERVED HYPOTHETICAL PHAGE TAIL PROTEIN"/>
    <property type="match status" value="1"/>
</dbReference>
<protein>
    <submittedName>
        <fullName evidence="1">Phage tail protein</fullName>
    </submittedName>
</protein>
<evidence type="ECO:0000313" key="1">
    <source>
        <dbReference type="EMBL" id="MBB0231062.1"/>
    </source>
</evidence>
<dbReference type="EMBL" id="VKHS01000416">
    <property type="protein sequence ID" value="MBB0231062.1"/>
    <property type="molecule type" value="Genomic_DNA"/>
</dbReference>
<accession>A0A7W3T525</accession>